<comment type="caution">
    <text evidence="1">The sequence shown here is derived from an EMBL/GenBank/DDBJ whole genome shotgun (WGS) entry which is preliminary data.</text>
</comment>
<dbReference type="Proteomes" id="UP000429958">
    <property type="component" value="Unassembled WGS sequence"/>
</dbReference>
<sequence length="464" mass="52864">MLTEKFLLDDFHLAGTKMGEFETAIKEIDQHTYHMVMPMRDLIVVSLIDNQYQPVLPAIAEARVLPAGNAWVHGSRDTEIPAESFEVIDVLPEKKIASVDDSKLLRELLYKNRTMLGHKINNAMTLYHLSFMALPTLAQRLGITSAAIDRRCLASDMLIAELLNNPKACTLIIKHFKGIGKVVAVMSDSYAKIKLHELCTVANDLSEECHDGQSTCGGKRLGKMVCEGWDITHERSSIAFSFPEFAAEVSEMYNLKQTMTPCVELLTSDMGECAFTAKAYWRMEDGSRISGEIYRKEHRKVKAARVNHSDEGIDIEQVEKEIREKIFDKYTILPERLMELMSIDISPSSLDLTKTRAISTNRKCIMAAFSYVFKKLRLVDVITKKRLVNIERMIDYQIIDETMHYTAYDVVMDIFSLDEKLRDFLKEEDLCKETLRKFNETISKAAYVDFDKMPEPKVKVAGNA</sequence>
<gene>
    <name evidence="1" type="ORF">FYJ39_15945</name>
</gene>
<dbReference type="RefSeq" id="WP_154473450.1">
    <property type="nucleotide sequence ID" value="NZ_VUMD01000017.1"/>
</dbReference>
<accession>A0A7X2TEJ2</accession>
<proteinExistence type="predicted"/>
<dbReference type="AlphaFoldDB" id="A0A7X2TEJ2"/>
<protein>
    <submittedName>
        <fullName evidence="1">Uncharacterized protein</fullName>
    </submittedName>
</protein>
<keyword evidence="2" id="KW-1185">Reference proteome</keyword>
<name>A0A7X2TEJ2_9CLOT</name>
<evidence type="ECO:0000313" key="2">
    <source>
        <dbReference type="Proteomes" id="UP000429958"/>
    </source>
</evidence>
<reference evidence="1 2" key="1">
    <citation type="submission" date="2019-08" db="EMBL/GenBank/DDBJ databases">
        <title>In-depth cultivation of the pig gut microbiome towards novel bacterial diversity and tailored functional studies.</title>
        <authorList>
            <person name="Wylensek D."/>
            <person name="Hitch T.C.A."/>
            <person name="Clavel T."/>
        </authorList>
    </citation>
    <scope>NUCLEOTIDE SEQUENCE [LARGE SCALE GENOMIC DNA]</scope>
    <source>
        <strain evidence="1 2">WCA-389-WT-23D1</strain>
    </source>
</reference>
<evidence type="ECO:0000313" key="1">
    <source>
        <dbReference type="EMBL" id="MSS38006.1"/>
    </source>
</evidence>
<organism evidence="1 2">
    <name type="scientific">Clostridium porci</name>
    <dbReference type="NCBI Taxonomy" id="2605778"/>
    <lineage>
        <taxon>Bacteria</taxon>
        <taxon>Bacillati</taxon>
        <taxon>Bacillota</taxon>
        <taxon>Clostridia</taxon>
        <taxon>Eubacteriales</taxon>
        <taxon>Clostridiaceae</taxon>
        <taxon>Clostridium</taxon>
    </lineage>
</organism>
<dbReference type="EMBL" id="VUMD01000017">
    <property type="protein sequence ID" value="MSS38006.1"/>
    <property type="molecule type" value="Genomic_DNA"/>
</dbReference>